<evidence type="ECO:0000256" key="6">
    <source>
        <dbReference type="ARBA" id="ARBA00023136"/>
    </source>
</evidence>
<keyword evidence="6 7" id="KW-0472">Membrane</keyword>
<keyword evidence="10" id="KW-1185">Reference proteome</keyword>
<keyword evidence="4 7" id="KW-0812">Transmembrane</keyword>
<dbReference type="STRING" id="29367.CLPUN_07420"/>
<dbReference type="GO" id="GO:0005886">
    <property type="term" value="C:plasma membrane"/>
    <property type="evidence" value="ECO:0007669"/>
    <property type="project" value="UniProtKB-SubCell"/>
</dbReference>
<dbReference type="Pfam" id="PF00528">
    <property type="entry name" value="BPD_transp_1"/>
    <property type="match status" value="1"/>
</dbReference>
<dbReference type="InterPro" id="IPR035906">
    <property type="entry name" value="MetI-like_sf"/>
</dbReference>
<evidence type="ECO:0000256" key="5">
    <source>
        <dbReference type="ARBA" id="ARBA00022989"/>
    </source>
</evidence>
<dbReference type="Proteomes" id="UP000190890">
    <property type="component" value="Unassembled WGS sequence"/>
</dbReference>
<evidence type="ECO:0000313" key="9">
    <source>
        <dbReference type="EMBL" id="OOM81880.1"/>
    </source>
</evidence>
<name>A0A1S8TVW9_9CLOT</name>
<keyword evidence="2 7" id="KW-0813">Transport</keyword>
<evidence type="ECO:0000313" key="10">
    <source>
        <dbReference type="Proteomes" id="UP000190890"/>
    </source>
</evidence>
<evidence type="ECO:0000259" key="8">
    <source>
        <dbReference type="PROSITE" id="PS50928"/>
    </source>
</evidence>
<dbReference type="InterPro" id="IPR000515">
    <property type="entry name" value="MetI-like"/>
</dbReference>
<feature type="transmembrane region" description="Helical" evidence="7">
    <location>
        <begin position="132"/>
        <end position="155"/>
    </location>
</feature>
<keyword evidence="3" id="KW-1003">Cell membrane</keyword>
<comment type="caution">
    <text evidence="9">The sequence shown here is derived from an EMBL/GenBank/DDBJ whole genome shotgun (WGS) entry which is preliminary data.</text>
</comment>
<evidence type="ECO:0000256" key="1">
    <source>
        <dbReference type="ARBA" id="ARBA00004651"/>
    </source>
</evidence>
<dbReference type="PROSITE" id="PS50928">
    <property type="entry name" value="ABC_TM1"/>
    <property type="match status" value="1"/>
</dbReference>
<feature type="transmembrane region" description="Helical" evidence="7">
    <location>
        <begin position="99"/>
        <end position="120"/>
    </location>
</feature>
<dbReference type="EMBL" id="LZZM01000043">
    <property type="protein sequence ID" value="OOM81880.1"/>
    <property type="molecule type" value="Genomic_DNA"/>
</dbReference>
<dbReference type="PANTHER" id="PTHR30465:SF0">
    <property type="entry name" value="OLIGOPEPTIDE TRANSPORT SYSTEM PERMEASE PROTEIN APPB"/>
    <property type="match status" value="1"/>
</dbReference>
<feature type="transmembrane region" description="Helical" evidence="7">
    <location>
        <begin position="242"/>
        <end position="267"/>
    </location>
</feature>
<dbReference type="PANTHER" id="PTHR30465">
    <property type="entry name" value="INNER MEMBRANE ABC TRANSPORTER"/>
    <property type="match status" value="1"/>
</dbReference>
<dbReference type="Pfam" id="PF19300">
    <property type="entry name" value="BPD_transp_1_N"/>
    <property type="match status" value="1"/>
</dbReference>
<dbReference type="SUPFAM" id="SSF161098">
    <property type="entry name" value="MetI-like"/>
    <property type="match status" value="1"/>
</dbReference>
<dbReference type="Gene3D" id="1.10.3720.10">
    <property type="entry name" value="MetI-like"/>
    <property type="match status" value="1"/>
</dbReference>
<evidence type="ECO:0000256" key="2">
    <source>
        <dbReference type="ARBA" id="ARBA00022448"/>
    </source>
</evidence>
<dbReference type="InterPro" id="IPR045621">
    <property type="entry name" value="BPD_transp_1_N"/>
</dbReference>
<keyword evidence="5 7" id="KW-1133">Transmembrane helix</keyword>
<reference evidence="9 10" key="1">
    <citation type="submission" date="2016-05" db="EMBL/GenBank/DDBJ databases">
        <title>Microbial solvent formation.</title>
        <authorList>
            <person name="Poehlein A."/>
            <person name="Montoya Solano J.D."/>
            <person name="Flitsch S."/>
            <person name="Krabben P."/>
            <person name="Duerre P."/>
            <person name="Daniel R."/>
        </authorList>
    </citation>
    <scope>NUCLEOTIDE SEQUENCE [LARGE SCALE GENOMIC DNA]</scope>
    <source>
        <strain evidence="9 10">DSM 2619</strain>
    </source>
</reference>
<proteinExistence type="inferred from homology"/>
<dbReference type="CDD" id="cd06261">
    <property type="entry name" value="TM_PBP2"/>
    <property type="match status" value="1"/>
</dbReference>
<sequence length="320" mass="35394">MIQYTVKRVLKMIPTLLVISVIFFAIVNMTPGDFVDAKANPNMSAEKIADLKAIYGLDKPIPIRYVNWAKNAIQGNFGDSLKFKQPVTSVLKSYVWNSFSLAAISFALSLLVAIPIGIISATKQYSAFDKTFTLLTFISISLPSFFVALISIKIFSLDLAILPIGGMTTAGSKATGMANFLDILKHMFLPVFSLTLIQIGSWVRYVRTSMLEVIRQDYIRTARAKGLKEKVVIYKHALRNGLIPIVTFIGMSIPGLFAGAIITETIFTWPGIGKIGYEAILNRDYTLVMGFNMFMAVLTLLGNLLSDILYAVVDPRIKLK</sequence>
<dbReference type="GO" id="GO:0055085">
    <property type="term" value="P:transmembrane transport"/>
    <property type="evidence" value="ECO:0007669"/>
    <property type="project" value="InterPro"/>
</dbReference>
<gene>
    <name evidence="9" type="primary">dppB_1</name>
    <name evidence="9" type="ORF">CLPUN_07420</name>
</gene>
<accession>A0A1S8TVW9</accession>
<feature type="transmembrane region" description="Helical" evidence="7">
    <location>
        <begin position="187"/>
        <end position="206"/>
    </location>
</feature>
<protein>
    <submittedName>
        <fullName evidence="9">Dipeptide transport system permease protein DppB</fullName>
    </submittedName>
</protein>
<comment type="similarity">
    <text evidence="7">Belongs to the binding-protein-dependent transport system permease family.</text>
</comment>
<organism evidence="9 10">
    <name type="scientific">Clostridium puniceum</name>
    <dbReference type="NCBI Taxonomy" id="29367"/>
    <lineage>
        <taxon>Bacteria</taxon>
        <taxon>Bacillati</taxon>
        <taxon>Bacillota</taxon>
        <taxon>Clostridia</taxon>
        <taxon>Eubacteriales</taxon>
        <taxon>Clostridiaceae</taxon>
        <taxon>Clostridium</taxon>
    </lineage>
</organism>
<feature type="domain" description="ABC transmembrane type-1" evidence="8">
    <location>
        <begin position="95"/>
        <end position="306"/>
    </location>
</feature>
<feature type="transmembrane region" description="Helical" evidence="7">
    <location>
        <begin position="287"/>
        <end position="313"/>
    </location>
</feature>
<feature type="transmembrane region" description="Helical" evidence="7">
    <location>
        <begin position="12"/>
        <end position="30"/>
    </location>
</feature>
<comment type="subcellular location">
    <subcellularLocation>
        <location evidence="1 7">Cell membrane</location>
        <topology evidence="1 7">Multi-pass membrane protein</topology>
    </subcellularLocation>
</comment>
<dbReference type="OrthoDB" id="9773221at2"/>
<evidence type="ECO:0000256" key="3">
    <source>
        <dbReference type="ARBA" id="ARBA00022475"/>
    </source>
</evidence>
<evidence type="ECO:0000256" key="4">
    <source>
        <dbReference type="ARBA" id="ARBA00022692"/>
    </source>
</evidence>
<dbReference type="AlphaFoldDB" id="A0A1S8TVW9"/>
<dbReference type="RefSeq" id="WP_077846023.1">
    <property type="nucleotide sequence ID" value="NZ_LZZM01000043.1"/>
</dbReference>
<evidence type="ECO:0000256" key="7">
    <source>
        <dbReference type="RuleBase" id="RU363032"/>
    </source>
</evidence>